<dbReference type="AlphaFoldDB" id="A0A3B1B9J2"/>
<reference evidence="6" key="1">
    <citation type="submission" date="2018-06" db="EMBL/GenBank/DDBJ databases">
        <authorList>
            <person name="Zhirakovskaya E."/>
        </authorList>
    </citation>
    <scope>NUCLEOTIDE SEQUENCE</scope>
</reference>
<dbReference type="InterPro" id="IPR006464">
    <property type="entry name" value="AcTrfase_RimI/Ard1"/>
</dbReference>
<name>A0A3B1B9J2_9ZZZZ</name>
<dbReference type="Pfam" id="PF00583">
    <property type="entry name" value="Acetyltransf_1"/>
    <property type="match status" value="1"/>
</dbReference>
<dbReference type="PANTHER" id="PTHR43420:SF51">
    <property type="entry name" value="PEPTIDYL-LYSINE N-ACETYLTRANSFERASE YIAC"/>
    <property type="match status" value="1"/>
</dbReference>
<proteinExistence type="inferred from homology"/>
<evidence type="ECO:0000256" key="4">
    <source>
        <dbReference type="ARBA" id="ARBA00023315"/>
    </source>
</evidence>
<gene>
    <name evidence="6" type="ORF">MNBD_GAMMA26-2064</name>
</gene>
<dbReference type="SUPFAM" id="SSF55729">
    <property type="entry name" value="Acyl-CoA N-acyltransferases (Nat)"/>
    <property type="match status" value="1"/>
</dbReference>
<dbReference type="InterPro" id="IPR000182">
    <property type="entry name" value="GNAT_dom"/>
</dbReference>
<dbReference type="Gene3D" id="3.40.630.30">
    <property type="match status" value="1"/>
</dbReference>
<organism evidence="6">
    <name type="scientific">hydrothermal vent metagenome</name>
    <dbReference type="NCBI Taxonomy" id="652676"/>
    <lineage>
        <taxon>unclassified sequences</taxon>
        <taxon>metagenomes</taxon>
        <taxon>ecological metagenomes</taxon>
    </lineage>
</organism>
<evidence type="ECO:0000256" key="3">
    <source>
        <dbReference type="ARBA" id="ARBA00022679"/>
    </source>
</evidence>
<dbReference type="InterPro" id="IPR043690">
    <property type="entry name" value="RimI"/>
</dbReference>
<sequence length="140" mass="15845">MQDSDVDEVMAIENLAYEFPWTIGSLRDSLRVGYCCWVYCLEQRIIGYSIMSIAVGEANILNLCIHPEMQGHGLGRNLLERMLTIARQHSADTAFLEVRASNKAAAALYNVMEFNEIGLRRNYYPAKHGREDAVLYAKAL</sequence>
<evidence type="ECO:0000256" key="2">
    <source>
        <dbReference type="ARBA" id="ARBA00022490"/>
    </source>
</evidence>
<protein>
    <submittedName>
        <fullName evidence="6">Ribosomal-protein-S18p-alanine acetyltransferase</fullName>
        <ecNumber evidence="6">2.3.1.128</ecNumber>
    </submittedName>
</protein>
<keyword evidence="3 6" id="KW-0808">Transferase</keyword>
<comment type="similarity">
    <text evidence="1">Belongs to the acetyltransferase family. RimI subfamily.</text>
</comment>
<dbReference type="GO" id="GO:0008080">
    <property type="term" value="F:N-acetyltransferase activity"/>
    <property type="evidence" value="ECO:0007669"/>
    <property type="project" value="InterPro"/>
</dbReference>
<dbReference type="PROSITE" id="PS51186">
    <property type="entry name" value="GNAT"/>
    <property type="match status" value="1"/>
</dbReference>
<dbReference type="CDD" id="cd04301">
    <property type="entry name" value="NAT_SF"/>
    <property type="match status" value="1"/>
</dbReference>
<keyword evidence="2" id="KW-0963">Cytoplasm</keyword>
<evidence type="ECO:0000313" key="6">
    <source>
        <dbReference type="EMBL" id="VAX08623.1"/>
    </source>
</evidence>
<dbReference type="InterPro" id="IPR016181">
    <property type="entry name" value="Acyl_CoA_acyltransferase"/>
</dbReference>
<dbReference type="EC" id="2.3.1.128" evidence="6"/>
<keyword evidence="4 6" id="KW-0012">Acyltransferase</keyword>
<evidence type="ECO:0000259" key="5">
    <source>
        <dbReference type="PROSITE" id="PS51186"/>
    </source>
</evidence>
<feature type="domain" description="N-acetyltransferase" evidence="5">
    <location>
        <begin position="1"/>
        <end position="140"/>
    </location>
</feature>
<dbReference type="InterPro" id="IPR050680">
    <property type="entry name" value="YpeA/RimI_acetyltransf"/>
</dbReference>
<dbReference type="HAMAP" id="MF_02210">
    <property type="entry name" value="RimI"/>
    <property type="match status" value="1"/>
</dbReference>
<dbReference type="NCBIfam" id="TIGR01575">
    <property type="entry name" value="rimI"/>
    <property type="match status" value="1"/>
</dbReference>
<dbReference type="EMBL" id="UOFX01000040">
    <property type="protein sequence ID" value="VAX08623.1"/>
    <property type="molecule type" value="Genomic_DNA"/>
</dbReference>
<evidence type="ECO:0000256" key="1">
    <source>
        <dbReference type="ARBA" id="ARBA00005395"/>
    </source>
</evidence>
<accession>A0A3B1B9J2</accession>
<dbReference type="PANTHER" id="PTHR43420">
    <property type="entry name" value="ACETYLTRANSFERASE"/>
    <property type="match status" value="1"/>
</dbReference>